<accession>W6QM84</accession>
<dbReference type="AlphaFoldDB" id="W6QM84"/>
<dbReference type="OrthoDB" id="4504900at2759"/>
<sequence>MGSDSTPNRQTTAVAGGSSAEPTPANNVGGGQGWGDRLWLGGKNEGLGHSDAINPKSTMGDFLSLSDQKTQAQNKFIERENMLESNALPMNAEGEPTCVTEDHSFMNHKAGAPDTYPGWSTVKNIFGK</sequence>
<dbReference type="OMA" id="DQKTRGQ"/>
<name>W6QM84_PENRF</name>
<protein>
    <submittedName>
        <fullName evidence="2">Genomic scaffold, ProqFM164S04</fullName>
    </submittedName>
</protein>
<reference evidence="2" key="1">
    <citation type="journal article" date="2014" name="Nat. Commun.">
        <title>Multiple recent horizontal transfers of a large genomic region in cheese making fungi.</title>
        <authorList>
            <person name="Cheeseman K."/>
            <person name="Ropars J."/>
            <person name="Renault P."/>
            <person name="Dupont J."/>
            <person name="Gouzy J."/>
            <person name="Branca A."/>
            <person name="Abraham A.L."/>
            <person name="Ceppi M."/>
            <person name="Conseiller E."/>
            <person name="Debuchy R."/>
            <person name="Malagnac F."/>
            <person name="Goarin A."/>
            <person name="Silar P."/>
            <person name="Lacoste S."/>
            <person name="Sallet E."/>
            <person name="Bensimon A."/>
            <person name="Giraud T."/>
            <person name="Brygoo Y."/>
        </authorList>
    </citation>
    <scope>NUCLEOTIDE SEQUENCE [LARGE SCALE GENOMIC DNA]</scope>
    <source>
        <strain evidence="2">FM164</strain>
    </source>
</reference>
<feature type="region of interest" description="Disordered" evidence="1">
    <location>
        <begin position="1"/>
        <end position="53"/>
    </location>
</feature>
<gene>
    <name evidence="2" type="ORF">PROQFM164_S04g000165</name>
</gene>
<organism evidence="2 3">
    <name type="scientific">Penicillium roqueforti (strain FM164)</name>
    <dbReference type="NCBI Taxonomy" id="1365484"/>
    <lineage>
        <taxon>Eukaryota</taxon>
        <taxon>Fungi</taxon>
        <taxon>Dikarya</taxon>
        <taxon>Ascomycota</taxon>
        <taxon>Pezizomycotina</taxon>
        <taxon>Eurotiomycetes</taxon>
        <taxon>Eurotiomycetidae</taxon>
        <taxon>Eurotiales</taxon>
        <taxon>Aspergillaceae</taxon>
        <taxon>Penicillium</taxon>
    </lineage>
</organism>
<evidence type="ECO:0000313" key="2">
    <source>
        <dbReference type="EMBL" id="CDM35284.1"/>
    </source>
</evidence>
<feature type="compositionally biased region" description="Polar residues" evidence="1">
    <location>
        <begin position="1"/>
        <end position="13"/>
    </location>
</feature>
<dbReference type="EMBL" id="HG792018">
    <property type="protein sequence ID" value="CDM35284.1"/>
    <property type="molecule type" value="Genomic_DNA"/>
</dbReference>
<evidence type="ECO:0000256" key="1">
    <source>
        <dbReference type="SAM" id="MobiDB-lite"/>
    </source>
</evidence>
<dbReference type="Proteomes" id="UP000030686">
    <property type="component" value="Unassembled WGS sequence"/>
</dbReference>
<proteinExistence type="predicted"/>
<evidence type="ECO:0000313" key="3">
    <source>
        <dbReference type="Proteomes" id="UP000030686"/>
    </source>
</evidence>
<keyword evidence="3" id="KW-1185">Reference proteome</keyword>
<dbReference type="STRING" id="1365484.W6QM84"/>